<proteinExistence type="predicted"/>
<feature type="region of interest" description="Disordered" evidence="3">
    <location>
        <begin position="111"/>
        <end position="136"/>
    </location>
</feature>
<accession>A0A699ZMR8</accession>
<feature type="region of interest" description="Disordered" evidence="3">
    <location>
        <begin position="22"/>
        <end position="54"/>
    </location>
</feature>
<keyword evidence="1 2" id="KW-0694">RNA-binding</keyword>
<feature type="region of interest" description="Disordered" evidence="3">
    <location>
        <begin position="223"/>
        <end position="259"/>
    </location>
</feature>
<dbReference type="Gene3D" id="3.30.70.330">
    <property type="match status" value="1"/>
</dbReference>
<reference evidence="5 6" key="1">
    <citation type="submission" date="2020-02" db="EMBL/GenBank/DDBJ databases">
        <title>Draft genome sequence of Haematococcus lacustris strain NIES-144.</title>
        <authorList>
            <person name="Morimoto D."/>
            <person name="Nakagawa S."/>
            <person name="Yoshida T."/>
            <person name="Sawayama S."/>
        </authorList>
    </citation>
    <scope>NUCLEOTIDE SEQUENCE [LARGE SCALE GENOMIC DNA]</scope>
    <source>
        <strain evidence="5 6">NIES-144</strain>
    </source>
</reference>
<dbReference type="SMART" id="SM00360">
    <property type="entry name" value="RRM"/>
    <property type="match status" value="1"/>
</dbReference>
<evidence type="ECO:0000313" key="6">
    <source>
        <dbReference type="Proteomes" id="UP000485058"/>
    </source>
</evidence>
<dbReference type="InterPro" id="IPR000504">
    <property type="entry name" value="RRM_dom"/>
</dbReference>
<dbReference type="InterPro" id="IPR012677">
    <property type="entry name" value="Nucleotide-bd_a/b_plait_sf"/>
</dbReference>
<name>A0A699ZMR8_HAELA</name>
<evidence type="ECO:0000256" key="1">
    <source>
        <dbReference type="ARBA" id="ARBA00022884"/>
    </source>
</evidence>
<sequence>MHQHRTSRAELHATTTMSGYPDYSNYYSAPPAQPDQHSQQYGGPPGGYGAPPPSYASHAAPSPYPAPVPYGAGPHSYVLRCEMARKNMYIRNEDPALKRARVGGGGYAGTSYPPSASSAAPYRPSQPYSGSGGSPADNPPCNTLFVGNLSETVSEAELHAIFGNQPGFCQLKVVRGRNTTAFVEYDSIPSAMAVHDGPQQNAILASNADRGGIRIQYSRNPFGRKRDYAGANGPPPATAPTGQNTSVYDPLPYDGSGGPADNHAPCTHCTTHAPAIDAPHDGTAGMG</sequence>
<dbReference type="PROSITE" id="PS50102">
    <property type="entry name" value="RRM"/>
    <property type="match status" value="1"/>
</dbReference>
<evidence type="ECO:0000259" key="4">
    <source>
        <dbReference type="PROSITE" id="PS50102"/>
    </source>
</evidence>
<comment type="caution">
    <text evidence="5">The sequence shown here is derived from an EMBL/GenBank/DDBJ whole genome shotgun (WGS) entry which is preliminary data.</text>
</comment>
<dbReference type="Proteomes" id="UP000485058">
    <property type="component" value="Unassembled WGS sequence"/>
</dbReference>
<dbReference type="PANTHER" id="PTHR10501">
    <property type="entry name" value="U1 SMALL NUCLEAR RIBONUCLEOPROTEIN A/U2 SMALL NUCLEAR RIBONUCLEOPROTEIN B"/>
    <property type="match status" value="1"/>
</dbReference>
<evidence type="ECO:0000256" key="3">
    <source>
        <dbReference type="SAM" id="MobiDB-lite"/>
    </source>
</evidence>
<dbReference type="EMBL" id="BLLF01001565">
    <property type="protein sequence ID" value="GFH20054.1"/>
    <property type="molecule type" value="Genomic_DNA"/>
</dbReference>
<dbReference type="GO" id="GO:0003723">
    <property type="term" value="F:RNA binding"/>
    <property type="evidence" value="ECO:0007669"/>
    <property type="project" value="UniProtKB-UniRule"/>
</dbReference>
<organism evidence="5 6">
    <name type="scientific">Haematococcus lacustris</name>
    <name type="common">Green alga</name>
    <name type="synonym">Haematococcus pluvialis</name>
    <dbReference type="NCBI Taxonomy" id="44745"/>
    <lineage>
        <taxon>Eukaryota</taxon>
        <taxon>Viridiplantae</taxon>
        <taxon>Chlorophyta</taxon>
        <taxon>core chlorophytes</taxon>
        <taxon>Chlorophyceae</taxon>
        <taxon>CS clade</taxon>
        <taxon>Chlamydomonadales</taxon>
        <taxon>Haematococcaceae</taxon>
        <taxon>Haematococcus</taxon>
    </lineage>
</organism>
<evidence type="ECO:0000313" key="5">
    <source>
        <dbReference type="EMBL" id="GFH20054.1"/>
    </source>
</evidence>
<feature type="compositionally biased region" description="Low complexity" evidence="3">
    <location>
        <begin position="111"/>
        <end position="129"/>
    </location>
</feature>
<dbReference type="InterPro" id="IPR035979">
    <property type="entry name" value="RBD_domain_sf"/>
</dbReference>
<feature type="domain" description="RRM" evidence="4">
    <location>
        <begin position="142"/>
        <end position="220"/>
    </location>
</feature>
<dbReference type="AlphaFoldDB" id="A0A699ZMR8"/>
<gene>
    <name evidence="5" type="ORF">HaLaN_17111</name>
</gene>
<dbReference type="SUPFAM" id="SSF54928">
    <property type="entry name" value="RNA-binding domain, RBD"/>
    <property type="match status" value="1"/>
</dbReference>
<keyword evidence="6" id="KW-1185">Reference proteome</keyword>
<feature type="non-terminal residue" evidence="5">
    <location>
        <position position="287"/>
    </location>
</feature>
<evidence type="ECO:0000256" key="2">
    <source>
        <dbReference type="PROSITE-ProRule" id="PRU00176"/>
    </source>
</evidence>
<protein>
    <submittedName>
        <fullName evidence="5">Cell wall integrity protein scw1</fullName>
    </submittedName>
</protein>
<dbReference type="Pfam" id="PF00076">
    <property type="entry name" value="RRM_1"/>
    <property type="match status" value="1"/>
</dbReference>